<dbReference type="NCBIfam" id="NF003610">
    <property type="entry name" value="PRK05257.3-1"/>
    <property type="match status" value="1"/>
</dbReference>
<evidence type="ECO:0000313" key="9">
    <source>
        <dbReference type="EMBL" id="HJF51189.1"/>
    </source>
</evidence>
<evidence type="ECO:0000256" key="3">
    <source>
        <dbReference type="ARBA" id="ARBA00005012"/>
    </source>
</evidence>
<dbReference type="GO" id="GO:0047545">
    <property type="term" value="F:(S)-2-hydroxyglutarate dehydrogenase activity"/>
    <property type="evidence" value="ECO:0007669"/>
    <property type="project" value="TreeGrafter"/>
</dbReference>
<dbReference type="NCBIfam" id="NF003606">
    <property type="entry name" value="PRK05257.2-1"/>
    <property type="match status" value="1"/>
</dbReference>
<dbReference type="InterPro" id="IPR036188">
    <property type="entry name" value="FAD/NAD-bd_sf"/>
</dbReference>
<dbReference type="AlphaFoldDB" id="A0A921KRU6"/>
<dbReference type="InterPro" id="IPR006231">
    <property type="entry name" value="MQO"/>
</dbReference>
<dbReference type="PANTHER" id="PTHR43104:SF2">
    <property type="entry name" value="L-2-HYDROXYGLUTARATE DEHYDROGENASE, MITOCHONDRIAL"/>
    <property type="match status" value="1"/>
</dbReference>
<keyword evidence="5 8" id="KW-0285">Flavoprotein</keyword>
<dbReference type="Pfam" id="PF06039">
    <property type="entry name" value="Mqo"/>
    <property type="match status" value="1"/>
</dbReference>
<keyword evidence="6 8" id="KW-0274">FAD</keyword>
<name>A0A921KRU6_9MICO</name>
<dbReference type="GO" id="GO:0008924">
    <property type="term" value="F:L-malate dehydrogenase (quinone) activity"/>
    <property type="evidence" value="ECO:0007669"/>
    <property type="project" value="UniProtKB-UniRule"/>
</dbReference>
<dbReference type="PANTHER" id="PTHR43104">
    <property type="entry name" value="L-2-HYDROXYGLUTARATE DEHYDROGENASE, MITOCHONDRIAL"/>
    <property type="match status" value="1"/>
</dbReference>
<reference evidence="9" key="2">
    <citation type="submission" date="2021-09" db="EMBL/GenBank/DDBJ databases">
        <authorList>
            <person name="Gilroy R."/>
        </authorList>
    </citation>
    <scope>NUCLEOTIDE SEQUENCE</scope>
    <source>
        <strain evidence="9">1647</strain>
    </source>
</reference>
<gene>
    <name evidence="8" type="primary">mqo</name>
    <name evidence="9" type="ORF">K8W24_15615</name>
</gene>
<dbReference type="Gene3D" id="3.50.50.60">
    <property type="entry name" value="FAD/NAD(P)-binding domain"/>
    <property type="match status" value="1"/>
</dbReference>
<evidence type="ECO:0000256" key="7">
    <source>
        <dbReference type="ARBA" id="ARBA00023002"/>
    </source>
</evidence>
<proteinExistence type="inferred from homology"/>
<comment type="caution">
    <text evidence="9">The sequence shown here is derived from an EMBL/GenBank/DDBJ whole genome shotgun (WGS) entry which is preliminary data.</text>
</comment>
<comment type="cofactor">
    <cofactor evidence="2 8">
        <name>FAD</name>
        <dbReference type="ChEBI" id="CHEBI:57692"/>
    </cofactor>
</comment>
<dbReference type="EC" id="1.1.5.4" evidence="8"/>
<keyword evidence="7 8" id="KW-0560">Oxidoreductase</keyword>
<evidence type="ECO:0000256" key="5">
    <source>
        <dbReference type="ARBA" id="ARBA00022630"/>
    </source>
</evidence>
<reference evidence="9" key="1">
    <citation type="journal article" date="2021" name="PeerJ">
        <title>Extensive microbial diversity within the chicken gut microbiome revealed by metagenomics and culture.</title>
        <authorList>
            <person name="Gilroy R."/>
            <person name="Ravi A."/>
            <person name="Getino M."/>
            <person name="Pursley I."/>
            <person name="Horton D.L."/>
            <person name="Alikhan N.F."/>
            <person name="Baker D."/>
            <person name="Gharbi K."/>
            <person name="Hall N."/>
            <person name="Watson M."/>
            <person name="Adriaenssens E.M."/>
            <person name="Foster-Nyarko E."/>
            <person name="Jarju S."/>
            <person name="Secka A."/>
            <person name="Antonio M."/>
            <person name="Oren A."/>
            <person name="Chaudhuri R.R."/>
            <person name="La Ragione R."/>
            <person name="Hildebrand F."/>
            <person name="Pallen M.J."/>
        </authorList>
    </citation>
    <scope>NUCLEOTIDE SEQUENCE</scope>
    <source>
        <strain evidence="9">1647</strain>
    </source>
</reference>
<dbReference type="EMBL" id="DYWO01000467">
    <property type="protein sequence ID" value="HJF51189.1"/>
    <property type="molecule type" value="Genomic_DNA"/>
</dbReference>
<comment type="catalytic activity">
    <reaction evidence="1 8">
        <text>(S)-malate + a quinone = a quinol + oxaloacetate</text>
        <dbReference type="Rhea" id="RHEA:46012"/>
        <dbReference type="ChEBI" id="CHEBI:15589"/>
        <dbReference type="ChEBI" id="CHEBI:16452"/>
        <dbReference type="ChEBI" id="CHEBI:24646"/>
        <dbReference type="ChEBI" id="CHEBI:132124"/>
        <dbReference type="EC" id="1.1.5.4"/>
    </reaction>
</comment>
<evidence type="ECO:0000256" key="2">
    <source>
        <dbReference type="ARBA" id="ARBA00001974"/>
    </source>
</evidence>
<protein>
    <recommendedName>
        <fullName evidence="8">Probable malate:quinone oxidoreductase</fullName>
        <ecNumber evidence="8">1.1.5.4</ecNumber>
    </recommendedName>
    <alternativeName>
        <fullName evidence="8">MQO</fullName>
    </alternativeName>
    <alternativeName>
        <fullName evidence="8">Malate dehydrogenase [quinone]</fullName>
    </alternativeName>
</protein>
<evidence type="ECO:0000256" key="8">
    <source>
        <dbReference type="HAMAP-Rule" id="MF_00212"/>
    </source>
</evidence>
<evidence type="ECO:0000256" key="6">
    <source>
        <dbReference type="ARBA" id="ARBA00022827"/>
    </source>
</evidence>
<organism evidence="9 10">
    <name type="scientific">Brachybacterium paraconglomeratum</name>
    <dbReference type="NCBI Taxonomy" id="173362"/>
    <lineage>
        <taxon>Bacteria</taxon>
        <taxon>Bacillati</taxon>
        <taxon>Actinomycetota</taxon>
        <taxon>Actinomycetes</taxon>
        <taxon>Micrococcales</taxon>
        <taxon>Dermabacteraceae</taxon>
        <taxon>Brachybacterium</taxon>
    </lineage>
</organism>
<dbReference type="Proteomes" id="UP000775129">
    <property type="component" value="Unassembled WGS sequence"/>
</dbReference>
<accession>A0A921KRU6</accession>
<sequence>MADLDVTRADAVLIGGGIASATLAAMLTELEPDWDIVVLERLDSLGAESSDAWNNAGTGHSALCELNYTPQDVDGSVSPAKAIAINEQFQVSRQFWTHLVENDRIGDPSRFIHTVPHMSFVHGMENADYLRRRHEALVANPLFDRMEFTTEHARLAEWAPLVSEGRPVTETIAATWSPDGTDVDFGALTREMLDFASRAGTTVATGSEVVDLRRMGNDWGVMVRSTAEDSLRVVRAPFVFVGAGGYALPLLQKSGIEEIRGFGGFPISGQWLRCTDPAVIARHDAKVYGKAAVGAPPMSVPHLDTRYVGGKRSLMFGPYAGWSPKFLKSGSYTDLFESIKPSNLTQMMAVAPPNLDLMVYLGSQLAATTHKRFEALLEYMPDADMSDWEEVTAGQRVQVIAPDRKKHGVLQFGTQLITAADGSIGGMLGASPGASTATSIMLTMLEKMFPQRIEAWRPALQQMVPSWGTHLSEDAELAHRTLERTAAALDLAH</sequence>
<dbReference type="SUPFAM" id="SSF51905">
    <property type="entry name" value="FAD/NAD(P)-binding domain"/>
    <property type="match status" value="1"/>
</dbReference>
<dbReference type="RefSeq" id="WP_400514007.1">
    <property type="nucleotide sequence ID" value="NZ_JBIVQM010000004.1"/>
</dbReference>
<evidence type="ECO:0000256" key="1">
    <source>
        <dbReference type="ARBA" id="ARBA00001139"/>
    </source>
</evidence>
<dbReference type="NCBIfam" id="NF009875">
    <property type="entry name" value="PRK13339.1"/>
    <property type="match status" value="1"/>
</dbReference>
<dbReference type="NCBIfam" id="NF003611">
    <property type="entry name" value="PRK05257.3-2"/>
    <property type="match status" value="1"/>
</dbReference>
<dbReference type="HAMAP" id="MF_00212">
    <property type="entry name" value="MQO"/>
    <property type="match status" value="1"/>
</dbReference>
<evidence type="ECO:0000313" key="10">
    <source>
        <dbReference type="Proteomes" id="UP000775129"/>
    </source>
</evidence>
<dbReference type="NCBIfam" id="TIGR01320">
    <property type="entry name" value="mal_quin_oxido"/>
    <property type="match status" value="1"/>
</dbReference>
<evidence type="ECO:0000256" key="4">
    <source>
        <dbReference type="ARBA" id="ARBA00022532"/>
    </source>
</evidence>
<comment type="pathway">
    <text evidence="3 8">Carbohydrate metabolism; tricarboxylic acid cycle; oxaloacetate from (S)-malate (quinone route): step 1/1.</text>
</comment>
<keyword evidence="4 8" id="KW-0816">Tricarboxylic acid cycle</keyword>
<dbReference type="Gene3D" id="3.30.9.10">
    <property type="entry name" value="D-Amino Acid Oxidase, subunit A, domain 2"/>
    <property type="match status" value="1"/>
</dbReference>
<dbReference type="GO" id="GO:0006099">
    <property type="term" value="P:tricarboxylic acid cycle"/>
    <property type="evidence" value="ECO:0007669"/>
    <property type="project" value="UniProtKB-UniRule"/>
</dbReference>
<comment type="similarity">
    <text evidence="8">Belongs to the MQO family.</text>
</comment>